<dbReference type="InterPro" id="IPR035681">
    <property type="entry name" value="ComA-like_MBL"/>
</dbReference>
<dbReference type="AlphaFoldDB" id="A0A085W765"/>
<dbReference type="CDD" id="cd07731">
    <property type="entry name" value="ComA-like_MBL-fold"/>
    <property type="match status" value="1"/>
</dbReference>
<feature type="compositionally biased region" description="Low complexity" evidence="1">
    <location>
        <begin position="364"/>
        <end position="374"/>
    </location>
</feature>
<dbReference type="PANTHER" id="PTHR30619">
    <property type="entry name" value="DNA INTERNALIZATION/COMPETENCE PROTEIN COMEC/REC2"/>
    <property type="match status" value="1"/>
</dbReference>
<feature type="domain" description="Metallo-beta-lactamase" evidence="3">
    <location>
        <begin position="43"/>
        <end position="252"/>
    </location>
</feature>
<evidence type="ECO:0000313" key="4">
    <source>
        <dbReference type="EMBL" id="KFE63528.1"/>
    </source>
</evidence>
<dbReference type="InterPro" id="IPR036866">
    <property type="entry name" value="RibonucZ/Hydroxyglut_hydro"/>
</dbReference>
<feature type="signal peptide" evidence="2">
    <location>
        <begin position="1"/>
        <end position="21"/>
    </location>
</feature>
<feature type="region of interest" description="Disordered" evidence="1">
    <location>
        <begin position="403"/>
        <end position="424"/>
    </location>
</feature>
<evidence type="ECO:0000259" key="3">
    <source>
        <dbReference type="SMART" id="SM00849"/>
    </source>
</evidence>
<proteinExistence type="predicted"/>
<feature type="chain" id="PRO_5001799291" description="Metallo-beta-lactamase domain-containing protein" evidence="2">
    <location>
        <begin position="22"/>
        <end position="424"/>
    </location>
</feature>
<dbReference type="STRING" id="394096.DB31_2646"/>
<dbReference type="PATRIC" id="fig|394096.3.peg.6977"/>
<sequence length="424" mass="45020">MSFPRLLSVLLVLLTAFSSGAQPAPARPAPGKPLTVYFFDVGQGDAALIVSPTGKTVLIDGGPPEAGEHLASRIKQLVHAPLDLVILTHPHLDHLGSLRDALQAVGAKRFMDPGFDHPSEAYRNLLEFVGKEVDQVMTPEPNPQAPDTFLTVGLGEGVVLTVYWPRFPREPFLKNTRSDANSNSIVTRLTYGKTAFFFTGDSEKDTEEALLRQRTDFTSTVLKVAHHGGKHSSTKEFLEAVKPKAAVISCSHDNEYGHPTAEALERLSAVGAKVFRTDLNGEVQAVSDGVNVTLQAEKGSRSKLTVPGEVKPLGSSSSPAPAAAPTPKPTGGAAATQPPNKPGGETVQTGYKPPVSAPAPAPAPNKAQAPAPSAGQKFVSLKGSAVFHREDCGTLKRAKTKERTVYTSRATAARERRPAEDCKP</sequence>
<reference evidence="4" key="1">
    <citation type="submission" date="2014-04" db="EMBL/GenBank/DDBJ databases">
        <title>Genome assembly of Hyalangium minutum DSM 14724.</title>
        <authorList>
            <person name="Sharma G."/>
            <person name="Subramanian S."/>
        </authorList>
    </citation>
    <scope>NUCLEOTIDE SEQUENCE [LARGE SCALE GENOMIC DNA]</scope>
    <source>
        <strain evidence="4">DSM 14724</strain>
    </source>
</reference>
<protein>
    <recommendedName>
        <fullName evidence="3">Metallo-beta-lactamase domain-containing protein</fullName>
    </recommendedName>
</protein>
<organism evidence="4 5">
    <name type="scientific">Hyalangium minutum</name>
    <dbReference type="NCBI Taxonomy" id="394096"/>
    <lineage>
        <taxon>Bacteria</taxon>
        <taxon>Pseudomonadati</taxon>
        <taxon>Myxococcota</taxon>
        <taxon>Myxococcia</taxon>
        <taxon>Myxococcales</taxon>
        <taxon>Cystobacterineae</taxon>
        <taxon>Archangiaceae</taxon>
        <taxon>Hyalangium</taxon>
    </lineage>
</organism>
<keyword evidence="2" id="KW-0732">Signal</keyword>
<dbReference type="Proteomes" id="UP000028725">
    <property type="component" value="Unassembled WGS sequence"/>
</dbReference>
<gene>
    <name evidence="4" type="ORF">DB31_2646</name>
</gene>
<feature type="compositionally biased region" description="Low complexity" evidence="1">
    <location>
        <begin position="329"/>
        <end position="338"/>
    </location>
</feature>
<dbReference type="InterPro" id="IPR052159">
    <property type="entry name" value="Competence_DNA_uptake"/>
</dbReference>
<dbReference type="Gene3D" id="3.60.15.10">
    <property type="entry name" value="Ribonuclease Z/Hydroxyacylglutathione hydrolase-like"/>
    <property type="match status" value="1"/>
</dbReference>
<keyword evidence="5" id="KW-1185">Reference proteome</keyword>
<dbReference type="Pfam" id="PF00753">
    <property type="entry name" value="Lactamase_B"/>
    <property type="match status" value="1"/>
</dbReference>
<dbReference type="SUPFAM" id="SSF56281">
    <property type="entry name" value="Metallo-hydrolase/oxidoreductase"/>
    <property type="match status" value="1"/>
</dbReference>
<evidence type="ECO:0000256" key="1">
    <source>
        <dbReference type="SAM" id="MobiDB-lite"/>
    </source>
</evidence>
<comment type="caution">
    <text evidence="4">The sequence shown here is derived from an EMBL/GenBank/DDBJ whole genome shotgun (WGS) entry which is preliminary data.</text>
</comment>
<feature type="compositionally biased region" description="Basic and acidic residues" evidence="1">
    <location>
        <begin position="412"/>
        <end position="424"/>
    </location>
</feature>
<dbReference type="EMBL" id="JMCB01000017">
    <property type="protein sequence ID" value="KFE63528.1"/>
    <property type="molecule type" value="Genomic_DNA"/>
</dbReference>
<evidence type="ECO:0000256" key="2">
    <source>
        <dbReference type="SAM" id="SignalP"/>
    </source>
</evidence>
<dbReference type="RefSeq" id="WP_044195860.1">
    <property type="nucleotide sequence ID" value="NZ_JMCB01000017.1"/>
</dbReference>
<name>A0A085W765_9BACT</name>
<accession>A0A085W765</accession>
<feature type="region of interest" description="Disordered" evidence="1">
    <location>
        <begin position="299"/>
        <end position="377"/>
    </location>
</feature>
<evidence type="ECO:0000313" key="5">
    <source>
        <dbReference type="Proteomes" id="UP000028725"/>
    </source>
</evidence>
<dbReference type="OrthoDB" id="9790149at2"/>
<dbReference type="InterPro" id="IPR001279">
    <property type="entry name" value="Metallo-B-lactamas"/>
</dbReference>
<dbReference type="SMART" id="SM00849">
    <property type="entry name" value="Lactamase_B"/>
    <property type="match status" value="1"/>
</dbReference>
<dbReference type="PANTHER" id="PTHR30619:SF1">
    <property type="entry name" value="RECOMBINATION PROTEIN 2"/>
    <property type="match status" value="1"/>
</dbReference>